<evidence type="ECO:0000313" key="2">
    <source>
        <dbReference type="Proteomes" id="UP000286097"/>
    </source>
</evidence>
<dbReference type="EMBL" id="QKXF01000775">
    <property type="protein sequence ID" value="RQM08968.1"/>
    <property type="molecule type" value="Genomic_DNA"/>
</dbReference>
<reference evidence="1 2" key="1">
    <citation type="submission" date="2018-06" db="EMBL/GenBank/DDBJ databases">
        <title>Comparative genomics of downy mildews reveals potential adaptations to biotrophy.</title>
        <authorList>
            <person name="Fletcher K."/>
            <person name="Klosterman S.J."/>
            <person name="Derevnina L."/>
            <person name="Martin F."/>
            <person name="Koike S."/>
            <person name="Reyes Chin-Wo S."/>
            <person name="Mou B."/>
            <person name="Michelmore R."/>
        </authorList>
    </citation>
    <scope>NUCLEOTIDE SEQUENCE [LARGE SCALE GENOMIC DNA]</scope>
    <source>
        <strain evidence="1 2">R13</strain>
    </source>
</reference>
<dbReference type="VEuPathDB" id="FungiDB:DD237_006636"/>
<dbReference type="Proteomes" id="UP000286097">
    <property type="component" value="Unassembled WGS sequence"/>
</dbReference>
<dbReference type="AlphaFoldDB" id="A0A425BVZ8"/>
<sequence>MARWTLKEISKIEQEQGELLIAVRCEPALKSTLTSSMEMLLLMNHMLLLCFPVQVKLDLIFRFLKIKKDSFRSSITDLLLEGVLHCKQMKMLSQIVSRMKQRS</sequence>
<proteinExistence type="predicted"/>
<accession>A0A425BVZ8</accession>
<gene>
    <name evidence="1" type="ORF">DD237_006636</name>
</gene>
<protein>
    <submittedName>
        <fullName evidence="1">Uncharacterized protein</fullName>
    </submittedName>
</protein>
<organism evidence="1 2">
    <name type="scientific">Peronospora effusa</name>
    <dbReference type="NCBI Taxonomy" id="542832"/>
    <lineage>
        <taxon>Eukaryota</taxon>
        <taxon>Sar</taxon>
        <taxon>Stramenopiles</taxon>
        <taxon>Oomycota</taxon>
        <taxon>Peronosporomycetes</taxon>
        <taxon>Peronosporales</taxon>
        <taxon>Peronosporaceae</taxon>
        <taxon>Peronospora</taxon>
    </lineage>
</organism>
<comment type="caution">
    <text evidence="1">The sequence shown here is derived from an EMBL/GenBank/DDBJ whole genome shotgun (WGS) entry which is preliminary data.</text>
</comment>
<name>A0A425BVZ8_9STRA</name>
<evidence type="ECO:0000313" key="1">
    <source>
        <dbReference type="EMBL" id="RQM08968.1"/>
    </source>
</evidence>